<organism evidence="8 9">
    <name type="scientific">Stentor coeruleus</name>
    <dbReference type="NCBI Taxonomy" id="5963"/>
    <lineage>
        <taxon>Eukaryota</taxon>
        <taxon>Sar</taxon>
        <taxon>Alveolata</taxon>
        <taxon>Ciliophora</taxon>
        <taxon>Postciliodesmatophora</taxon>
        <taxon>Heterotrichea</taxon>
        <taxon>Heterotrichida</taxon>
        <taxon>Stentoridae</taxon>
        <taxon>Stentor</taxon>
    </lineage>
</organism>
<proteinExistence type="inferred from homology"/>
<dbReference type="PANTHER" id="PTHR11359">
    <property type="entry name" value="AMP DEAMINASE"/>
    <property type="match status" value="1"/>
</dbReference>
<dbReference type="InterPro" id="IPR006650">
    <property type="entry name" value="A/AMP_deam_AS"/>
</dbReference>
<evidence type="ECO:0000256" key="3">
    <source>
        <dbReference type="ARBA" id="ARBA00006676"/>
    </source>
</evidence>
<protein>
    <recommendedName>
        <fullName evidence="4">AMP deaminase</fullName>
        <ecNumber evidence="4">3.5.4.6</ecNumber>
    </recommendedName>
</protein>
<dbReference type="UniPathway" id="UPA00591">
    <property type="reaction ID" value="UER00663"/>
</dbReference>
<dbReference type="GO" id="GO:0046872">
    <property type="term" value="F:metal ion binding"/>
    <property type="evidence" value="ECO:0007669"/>
    <property type="project" value="UniProtKB-KW"/>
</dbReference>
<dbReference type="InterPro" id="IPR006329">
    <property type="entry name" value="AMPD"/>
</dbReference>
<accession>A0A1R2CGU1</accession>
<dbReference type="GO" id="GO:0005829">
    <property type="term" value="C:cytosol"/>
    <property type="evidence" value="ECO:0007669"/>
    <property type="project" value="TreeGrafter"/>
</dbReference>
<dbReference type="AlphaFoldDB" id="A0A1R2CGU1"/>
<name>A0A1R2CGU1_9CILI</name>
<dbReference type="PANTHER" id="PTHR11359:SF0">
    <property type="entry name" value="AMP DEAMINASE"/>
    <property type="match status" value="1"/>
</dbReference>
<keyword evidence="9" id="KW-1185">Reference proteome</keyword>
<dbReference type="SUPFAM" id="SSF51556">
    <property type="entry name" value="Metallo-dependent hydrolases"/>
    <property type="match status" value="1"/>
</dbReference>
<evidence type="ECO:0000256" key="1">
    <source>
        <dbReference type="ARBA" id="ARBA00001947"/>
    </source>
</evidence>
<comment type="caution">
    <text evidence="8">The sequence shown here is derived from an EMBL/GenBank/DDBJ whole genome shotgun (WGS) entry which is preliminary data.</text>
</comment>
<dbReference type="OrthoDB" id="1723809at2759"/>
<dbReference type="PROSITE" id="PS00485">
    <property type="entry name" value="A_DEAMINASE"/>
    <property type="match status" value="1"/>
</dbReference>
<reference evidence="8 9" key="1">
    <citation type="submission" date="2016-11" db="EMBL/GenBank/DDBJ databases">
        <title>The macronuclear genome of Stentor coeruleus: a giant cell with tiny introns.</title>
        <authorList>
            <person name="Slabodnick M."/>
            <person name="Ruby J.G."/>
            <person name="Reiff S.B."/>
            <person name="Swart E.C."/>
            <person name="Gosai S."/>
            <person name="Prabakaran S."/>
            <person name="Witkowska E."/>
            <person name="Larue G.E."/>
            <person name="Fisher S."/>
            <person name="Freeman R.M."/>
            <person name="Gunawardena J."/>
            <person name="Chu W."/>
            <person name="Stover N.A."/>
            <person name="Gregory B.D."/>
            <person name="Nowacki M."/>
            <person name="Derisi J."/>
            <person name="Roy S.W."/>
            <person name="Marshall W.F."/>
            <person name="Sood P."/>
        </authorList>
    </citation>
    <scope>NUCLEOTIDE SEQUENCE [LARGE SCALE GENOMIC DNA]</scope>
    <source>
        <strain evidence="8">WM001</strain>
    </source>
</reference>
<dbReference type="Gene3D" id="3.20.20.140">
    <property type="entry name" value="Metal-dependent hydrolases"/>
    <property type="match status" value="1"/>
</dbReference>
<comment type="similarity">
    <text evidence="3">Belongs to the metallo-dependent hydrolases superfamily. Adenosine and AMP deaminases family.</text>
</comment>
<sequence length="704" mass="82734">MKRRIIIKSPLKSPRSSNLISLSPTDISNDVFDPFDPIHKEKSLRTAPRKISNIDESELVQFDKWLSSEEAKKDQNPDLNHQERKNRPDKVISWQDQVLFNSNVPIYRKISFTPIPTQFKPQYEKEETFLACTAIEDLMILRQKYVFYDDYIHQHPLLKIIRPAQNTEINSKLKENIEFTFTNGIISYKNIDLNIISKREFYQDMMILMENTYSTVNKSFCYLRLKMLLKKFNIHLQCNLDRESFHQKSQSRKDFYNIIKVDNHIHLYTCMNQKHLQKFIKTKLLTEPNTIVSSEGENNLGLIEVMNQLGYDASTLTVDVVDSYNTRNEKYSNKYNPLSHISIHDIFLSSSNFIEGRFFAELVKEVIQNLDKEKYVLAELRISIYGQEKSEWAKTAYWLRTNNIKSSRVRWVIQIPRLYSEFHKKSLIQNFNEMLNNIFTPLVEASLQPENYPEITKFLKKVVAFDLVNDEEKNEKIKSYMNYKIINPEEWDCDEEPTYSYWSYYIYANLTAINHLRRARGMNTFTFRPHCGEAGSNDHLGVGYLLANSINNGIKLSKIPVLQYLFYMNQIGISISPLSNNKLFVKFLQNPFAKFFSRGLNVSLSTDDPLSIHLTREPLMEEYSVSAQTLDLNGVDLCEIARNSVLQSGFSVKKKKRWLGESFLMGINEPARSNLSSIRFTYRTETYVEEFRYLKRHAYNEDDF</sequence>
<evidence type="ECO:0000256" key="6">
    <source>
        <dbReference type="ARBA" id="ARBA00022801"/>
    </source>
</evidence>
<gene>
    <name evidence="8" type="ORF">SteCoe_9975</name>
</gene>
<dbReference type="GO" id="GO:0046033">
    <property type="term" value="P:AMP metabolic process"/>
    <property type="evidence" value="ECO:0007669"/>
    <property type="project" value="TreeGrafter"/>
</dbReference>
<dbReference type="Proteomes" id="UP000187209">
    <property type="component" value="Unassembled WGS sequence"/>
</dbReference>
<dbReference type="Pfam" id="PF19326">
    <property type="entry name" value="AMP_deaminase"/>
    <property type="match status" value="1"/>
</dbReference>
<evidence type="ECO:0000256" key="7">
    <source>
        <dbReference type="ARBA" id="ARBA00022833"/>
    </source>
</evidence>
<evidence type="ECO:0000313" key="9">
    <source>
        <dbReference type="Proteomes" id="UP000187209"/>
    </source>
</evidence>
<dbReference type="EC" id="3.5.4.6" evidence="4"/>
<keyword evidence="5" id="KW-0479">Metal-binding</keyword>
<dbReference type="InterPro" id="IPR032466">
    <property type="entry name" value="Metal_Hydrolase"/>
</dbReference>
<dbReference type="GO" id="GO:0032264">
    <property type="term" value="P:IMP salvage"/>
    <property type="evidence" value="ECO:0007669"/>
    <property type="project" value="UniProtKB-UniPathway"/>
</dbReference>
<keyword evidence="6" id="KW-0378">Hydrolase</keyword>
<evidence type="ECO:0000313" key="8">
    <source>
        <dbReference type="EMBL" id="OMJ88156.1"/>
    </source>
</evidence>
<keyword evidence="7" id="KW-0862">Zinc</keyword>
<comment type="pathway">
    <text evidence="2">Purine metabolism; IMP biosynthesis via salvage pathway; IMP from AMP: step 1/1.</text>
</comment>
<dbReference type="GO" id="GO:0003876">
    <property type="term" value="F:AMP deaminase activity"/>
    <property type="evidence" value="ECO:0007669"/>
    <property type="project" value="UniProtKB-EC"/>
</dbReference>
<comment type="cofactor">
    <cofactor evidence="1">
        <name>Zn(2+)</name>
        <dbReference type="ChEBI" id="CHEBI:29105"/>
    </cofactor>
</comment>
<evidence type="ECO:0000256" key="2">
    <source>
        <dbReference type="ARBA" id="ARBA00004955"/>
    </source>
</evidence>
<dbReference type="Gene3D" id="4.10.800.20">
    <property type="match status" value="1"/>
</dbReference>
<evidence type="ECO:0000256" key="5">
    <source>
        <dbReference type="ARBA" id="ARBA00022723"/>
    </source>
</evidence>
<evidence type="ECO:0000256" key="4">
    <source>
        <dbReference type="ARBA" id="ARBA00012775"/>
    </source>
</evidence>
<dbReference type="EMBL" id="MPUH01000158">
    <property type="protein sequence ID" value="OMJ88156.1"/>
    <property type="molecule type" value="Genomic_DNA"/>
</dbReference>